<dbReference type="OrthoDB" id="9154492at2"/>
<sequence length="143" mass="16215">MEDYFSFLESNRTKFPEGVFEFAYNFCHYDLSDPSSLHDAWLNHLVLRENGTGDRKQFRSLALELEFLGPFHDKLLQFDYSGVTGFSMQSKDGAPALLNGCGDVLMHEVRLSDGGLVEHELQFSSSVVLTITCSTFRFESVNN</sequence>
<evidence type="ECO:0000313" key="2">
    <source>
        <dbReference type="Proteomes" id="UP000472320"/>
    </source>
</evidence>
<gene>
    <name evidence="1" type="ORF">GM658_11130</name>
</gene>
<dbReference type="EMBL" id="WNKX01000007">
    <property type="protein sequence ID" value="MTW11157.1"/>
    <property type="molecule type" value="Genomic_DNA"/>
</dbReference>
<dbReference type="RefSeq" id="WP_155454121.1">
    <property type="nucleotide sequence ID" value="NZ_WNKX01000007.1"/>
</dbReference>
<organism evidence="1 2">
    <name type="scientific">Massilia eburnea</name>
    <dbReference type="NCBI Taxonomy" id="1776165"/>
    <lineage>
        <taxon>Bacteria</taxon>
        <taxon>Pseudomonadati</taxon>
        <taxon>Pseudomonadota</taxon>
        <taxon>Betaproteobacteria</taxon>
        <taxon>Burkholderiales</taxon>
        <taxon>Oxalobacteraceae</taxon>
        <taxon>Telluria group</taxon>
        <taxon>Massilia</taxon>
    </lineage>
</organism>
<protein>
    <submittedName>
        <fullName evidence="1">Uncharacterized protein</fullName>
    </submittedName>
</protein>
<reference evidence="1 2" key="1">
    <citation type="submission" date="2019-11" db="EMBL/GenBank/DDBJ databases">
        <title>Type strains purchased from KCTC, JCM and DSMZ.</title>
        <authorList>
            <person name="Lu H."/>
        </authorList>
    </citation>
    <scope>NUCLEOTIDE SEQUENCE [LARGE SCALE GENOMIC DNA]</scope>
    <source>
        <strain evidence="1 2">JCM 31587</strain>
    </source>
</reference>
<keyword evidence="2" id="KW-1185">Reference proteome</keyword>
<dbReference type="AlphaFoldDB" id="A0A6L6QGX7"/>
<evidence type="ECO:0000313" key="1">
    <source>
        <dbReference type="EMBL" id="MTW11157.1"/>
    </source>
</evidence>
<name>A0A6L6QGX7_9BURK</name>
<accession>A0A6L6QGX7</accession>
<proteinExistence type="predicted"/>
<dbReference type="Proteomes" id="UP000472320">
    <property type="component" value="Unassembled WGS sequence"/>
</dbReference>
<comment type="caution">
    <text evidence="1">The sequence shown here is derived from an EMBL/GenBank/DDBJ whole genome shotgun (WGS) entry which is preliminary data.</text>
</comment>